<keyword evidence="4" id="KW-1185">Reference proteome</keyword>
<dbReference type="AlphaFoldDB" id="A0A834SYS8"/>
<comment type="caution">
    <text evidence="3">The sequence shown here is derived from an EMBL/GenBank/DDBJ whole genome shotgun (WGS) entry which is preliminary data.</text>
</comment>
<feature type="region of interest" description="Disordered" evidence="1">
    <location>
        <begin position="272"/>
        <end position="295"/>
    </location>
</feature>
<protein>
    <submittedName>
        <fullName evidence="3">5-formyltetrahydrofolate cyclo-ligase-like protein</fullName>
    </submittedName>
</protein>
<dbReference type="EMBL" id="JAAIUW010000010">
    <property type="protein sequence ID" value="KAF7812604.1"/>
    <property type="molecule type" value="Genomic_DNA"/>
</dbReference>
<dbReference type="OrthoDB" id="1749787at2759"/>
<evidence type="ECO:0000313" key="3">
    <source>
        <dbReference type="EMBL" id="KAF7812604.1"/>
    </source>
</evidence>
<dbReference type="Pfam" id="PF22936">
    <property type="entry name" value="Pol_BBD"/>
    <property type="match status" value="1"/>
</dbReference>
<gene>
    <name evidence="3" type="ORF">G2W53_033580</name>
</gene>
<dbReference type="InterPro" id="IPR054722">
    <property type="entry name" value="PolX-like_BBD"/>
</dbReference>
<reference evidence="3" key="1">
    <citation type="submission" date="2020-09" db="EMBL/GenBank/DDBJ databases">
        <title>Genome-Enabled Discovery of Anthraquinone Biosynthesis in Senna tora.</title>
        <authorList>
            <person name="Kang S.-H."/>
            <person name="Pandey R.P."/>
            <person name="Lee C.-M."/>
            <person name="Sim J.-S."/>
            <person name="Jeong J.-T."/>
            <person name="Choi B.-S."/>
            <person name="Jung M."/>
            <person name="Ginzburg D."/>
            <person name="Zhao K."/>
            <person name="Won S.Y."/>
            <person name="Oh T.-J."/>
            <person name="Yu Y."/>
            <person name="Kim N.-H."/>
            <person name="Lee O.R."/>
            <person name="Lee T.-H."/>
            <person name="Bashyal P."/>
            <person name="Kim T.-S."/>
            <person name="Lee W.-H."/>
            <person name="Kawkins C."/>
            <person name="Kim C.-K."/>
            <person name="Kim J.S."/>
            <person name="Ahn B.O."/>
            <person name="Rhee S.Y."/>
            <person name="Sohng J.K."/>
        </authorList>
    </citation>
    <scope>NUCLEOTIDE SEQUENCE</scope>
    <source>
        <tissue evidence="3">Leaf</tissue>
    </source>
</reference>
<dbReference type="GO" id="GO:0016874">
    <property type="term" value="F:ligase activity"/>
    <property type="evidence" value="ECO:0007669"/>
    <property type="project" value="UniProtKB-KW"/>
</dbReference>
<feature type="domain" description="Retrovirus-related Pol polyprotein from transposon TNT 1-94-like beta-barrel" evidence="2">
    <location>
        <begin position="41"/>
        <end position="83"/>
    </location>
</feature>
<feature type="region of interest" description="Disordered" evidence="1">
    <location>
        <begin position="184"/>
        <end position="209"/>
    </location>
</feature>
<evidence type="ECO:0000313" key="4">
    <source>
        <dbReference type="Proteomes" id="UP000634136"/>
    </source>
</evidence>
<proteinExistence type="predicted"/>
<keyword evidence="3" id="KW-0436">Ligase</keyword>
<evidence type="ECO:0000259" key="2">
    <source>
        <dbReference type="Pfam" id="PF22936"/>
    </source>
</evidence>
<dbReference type="PANTHER" id="PTHR13017:SF0">
    <property type="entry name" value="METHENYLTETRAHYDROFOLATE SYNTHASE DOMAIN-CONTAINING PROTEIN"/>
    <property type="match status" value="1"/>
</dbReference>
<dbReference type="Proteomes" id="UP000634136">
    <property type="component" value="Unassembled WGS sequence"/>
</dbReference>
<evidence type="ECO:0000256" key="1">
    <source>
        <dbReference type="SAM" id="MobiDB-lite"/>
    </source>
</evidence>
<sequence length="295" mass="32809">MAADDTAGSFVTSNVTATNETGWTDATPVLIRSQAQRPQCNGTMVKVSAIGSIKISTTLTLMNVLYVPALACNLLSICKLTQDNNYCATFRAHDCVFQDLASGKMIGNAKEYNGLYILGSTHIPTFNIIVLSANCPSNILLCTIDRCKPIQQSQNTRDSLEPIQQSQNTQDKMFGIVYTRRQETQEKETTPMMQIHGSLPSPTEHESTSEGLNLPIALRKGVSFFYPLGCPILGYYYKDQLISLATGIYWDKLSPEKLGQIRILRELKKKIERETKQKLPTGPSEKLPPTAQRRR</sequence>
<dbReference type="InterPro" id="IPR002698">
    <property type="entry name" value="FTHF_cligase"/>
</dbReference>
<dbReference type="PANTHER" id="PTHR13017">
    <property type="entry name" value="5-FORMYLTETRAHYDROFOLATE CYCLO-LIGASE-RELATED"/>
    <property type="match status" value="1"/>
</dbReference>
<name>A0A834SYS8_9FABA</name>
<accession>A0A834SYS8</accession>
<dbReference type="GO" id="GO:0005737">
    <property type="term" value="C:cytoplasm"/>
    <property type="evidence" value="ECO:0007669"/>
    <property type="project" value="TreeGrafter"/>
</dbReference>
<organism evidence="3 4">
    <name type="scientific">Senna tora</name>
    <dbReference type="NCBI Taxonomy" id="362788"/>
    <lineage>
        <taxon>Eukaryota</taxon>
        <taxon>Viridiplantae</taxon>
        <taxon>Streptophyta</taxon>
        <taxon>Embryophyta</taxon>
        <taxon>Tracheophyta</taxon>
        <taxon>Spermatophyta</taxon>
        <taxon>Magnoliopsida</taxon>
        <taxon>eudicotyledons</taxon>
        <taxon>Gunneridae</taxon>
        <taxon>Pentapetalae</taxon>
        <taxon>rosids</taxon>
        <taxon>fabids</taxon>
        <taxon>Fabales</taxon>
        <taxon>Fabaceae</taxon>
        <taxon>Caesalpinioideae</taxon>
        <taxon>Cassia clade</taxon>
        <taxon>Senna</taxon>
    </lineage>
</organism>